<evidence type="ECO:0000256" key="8">
    <source>
        <dbReference type="ARBA" id="ARBA00023026"/>
    </source>
</evidence>
<feature type="transmembrane region" description="Helical" evidence="11">
    <location>
        <begin position="439"/>
        <end position="458"/>
    </location>
</feature>
<keyword evidence="8" id="KW-0843">Virulence</keyword>
<feature type="domain" description="ABC transporter" evidence="12">
    <location>
        <begin position="1172"/>
        <end position="1425"/>
    </location>
</feature>
<keyword evidence="6" id="KW-0067">ATP-binding</keyword>
<dbReference type="CDD" id="cd18606">
    <property type="entry name" value="ABC_6TM_YOR1_D2_like"/>
    <property type="match status" value="1"/>
</dbReference>
<evidence type="ECO:0000313" key="15">
    <source>
        <dbReference type="Proteomes" id="UP000053424"/>
    </source>
</evidence>
<feature type="region of interest" description="Disordered" evidence="10">
    <location>
        <begin position="507"/>
        <end position="533"/>
    </location>
</feature>
<dbReference type="SUPFAM" id="SSF90123">
    <property type="entry name" value="ABC transporter transmembrane region"/>
    <property type="match status" value="2"/>
</dbReference>
<sequence>MSKKSLGTSTTTDSDGSLVPQLSVEPAILSHHRSWWQRVPFTSRRPPPPPPPSLDDATYLPETTANILSLITFGWITPILGLGYARPLEATDLYKLPPDRGAAYISDLITESFLRRVQQAEEYNQRLANGEIGPGIKGVWWSVTGKREAKEREWREKTGRRKASLIWAMNDSVKWWFWSGGALKVVGDVAQVTSPLVVKAIIKFATDSYAGHRTGQNVPPIGLGVGLTFVLLVMQVIASLCTHHFFYRSTSTGVLLRGGLINAIYNRSLRLTSRARSTLTNGKLVNHISTDVSRIDFCAGFFHMAWAAPIQMIICLILLLLQIGPSALAGFAFFVLATPVQTYVMKRLFILRRKSMDWTDKRAKLLQELLGGMKVIKFFAWEIPFLGRISDYRRREMMYIRSLLLIRAANNAVAMSMPVLASVLAFITYSATGHTREPGVIFTSLTLFNLLRLPLMLLPLSFSAIADAANAVSRLYGVFEAELLEKTHTVDPSLDVAIEVKGASFTWDSPPPDADEGKPGKKASGGRMMQSSKSKAKAKAFAAAAEKKRTDDIDEKAKNEEERVFKVQDISMSLPRGQLVAIVGPVGSGKTSLLQGLIGEMRKTDGSIVFGGSVGYCPQSAWIQNATIRENICFGRPFEEDRYWTAVRDSCLQPDLEMLPNGDMTEVGEKGISLSGGQKQRLNICRAIYCDTEIQIFDDPLSALDAHVGKAVFQNVLQNSLSGKTRILVTHALHFLPQVDYVYVISDGRIAEQGTYAELMLRGGEFSAFINEFGSAQEEEEKENEDEEVAIENSSAGTLGGKVDMAAGLTKEKEKLDKMKKATMGAALMQMEERNTGAIEWSVYKAYLKAGYGEVMIPMLVSSLVLMQGATVLSSYWLVWWQDLPWHKPQGFYMGVYAALGVGQAVSAFLMGASFALLTYFASQRLHKAAIKRVMHAPMSFFETTPLGRIMNRFSKDIDTIDNLLGDAMRMFMGTFSSIVGAIILISIVLPWFLIGVFAILVVYIYAAAFYRASARELKRLDSVLRSSLYSHFSESLSGLATIRAYGESDRFRLDNENRIDIENRAYWITVTNQRWLGIRLDCLGALLTFIVAILTVGARFTISPAQTGLVLSYILSVQQAFGWIVRQSAEVENNMNSVERVVFYATGVEQEAPHEQPDKKPPTSWPADGRVELKNVVFKYRPELPAVLKGISMSVNAGEKIGIVGRTGAGKSSIMTALYRLVELTSGSIVLDGVDASTIGLTDLRKALAIIPQDPVLVSGTLRSNLDPLNLHDDATLWDALKRSYLVEPSKHDSLITNGEDETQSGTHTPVNRFTLDTIIEDEGGNLSVGQRSLVSLARALVKNAKVIILDEATASVDYETDRKIQDTIAYEFKDRTILCIAHRLRTIIGYDRICVLDAGQIAEFDTPARLYEAPDGIFRGMCERSAITLEDIKVAGKALAGAA</sequence>
<evidence type="ECO:0000256" key="7">
    <source>
        <dbReference type="ARBA" id="ARBA00022989"/>
    </source>
</evidence>
<dbReference type="EMBL" id="KN831784">
    <property type="protein sequence ID" value="KIM39957.1"/>
    <property type="molecule type" value="Genomic_DNA"/>
</dbReference>
<dbReference type="HOGENOM" id="CLU_000604_27_3_1"/>
<dbReference type="FunFam" id="3.40.50.300:FF:000565">
    <property type="entry name" value="ABC bile acid transporter"/>
    <property type="match status" value="1"/>
</dbReference>
<feature type="transmembrane region" description="Helical" evidence="11">
    <location>
        <begin position="855"/>
        <end position="877"/>
    </location>
</feature>
<proteinExistence type="inferred from homology"/>
<evidence type="ECO:0000256" key="5">
    <source>
        <dbReference type="ARBA" id="ARBA00022741"/>
    </source>
</evidence>
<dbReference type="CDD" id="cd03250">
    <property type="entry name" value="ABCC_MRP_domain1"/>
    <property type="match status" value="1"/>
</dbReference>
<dbReference type="InterPro" id="IPR036640">
    <property type="entry name" value="ABC1_TM_sf"/>
</dbReference>
<evidence type="ECO:0000256" key="11">
    <source>
        <dbReference type="SAM" id="Phobius"/>
    </source>
</evidence>
<evidence type="ECO:0000256" key="6">
    <source>
        <dbReference type="ARBA" id="ARBA00022840"/>
    </source>
</evidence>
<dbReference type="Gene3D" id="3.40.50.300">
    <property type="entry name" value="P-loop containing nucleotide triphosphate hydrolases"/>
    <property type="match status" value="2"/>
</dbReference>
<comment type="subcellular location">
    <subcellularLocation>
        <location evidence="1">Membrane</location>
        <topology evidence="1">Multi-pass membrane protein</topology>
    </subcellularLocation>
</comment>
<dbReference type="PROSITE" id="PS50929">
    <property type="entry name" value="ABC_TM1F"/>
    <property type="match status" value="2"/>
</dbReference>
<feature type="domain" description="ABC transporter" evidence="12">
    <location>
        <begin position="548"/>
        <end position="772"/>
    </location>
</feature>
<dbReference type="InterPro" id="IPR017871">
    <property type="entry name" value="ABC_transporter-like_CS"/>
</dbReference>
<feature type="transmembrane region" description="Helical" evidence="11">
    <location>
        <begin position="897"/>
        <end position="923"/>
    </location>
</feature>
<dbReference type="Pfam" id="PF00005">
    <property type="entry name" value="ABC_tran"/>
    <property type="match status" value="2"/>
</dbReference>
<dbReference type="InterPro" id="IPR003439">
    <property type="entry name" value="ABC_transporter-like_ATP-bd"/>
</dbReference>
<dbReference type="GO" id="GO:0016020">
    <property type="term" value="C:membrane"/>
    <property type="evidence" value="ECO:0007669"/>
    <property type="project" value="UniProtKB-SubCell"/>
</dbReference>
<dbReference type="FunFam" id="1.20.1560.10:FF:000010">
    <property type="entry name" value="Multidrug resistance-associated ABC transporter"/>
    <property type="match status" value="1"/>
</dbReference>
<accession>A0A0C2YFV6</accession>
<feature type="transmembrane region" description="Helical" evidence="11">
    <location>
        <begin position="992"/>
        <end position="1011"/>
    </location>
</feature>
<dbReference type="GO" id="GO:0005524">
    <property type="term" value="F:ATP binding"/>
    <property type="evidence" value="ECO:0007669"/>
    <property type="project" value="UniProtKB-KW"/>
</dbReference>
<feature type="domain" description="ABC transmembrane type-1" evidence="13">
    <location>
        <begin position="180"/>
        <end position="467"/>
    </location>
</feature>
<dbReference type="GO" id="GO:0140359">
    <property type="term" value="F:ABC-type transporter activity"/>
    <property type="evidence" value="ECO:0007669"/>
    <property type="project" value="InterPro"/>
</dbReference>
<dbReference type="FunFam" id="3.40.50.300:FF:000997">
    <property type="entry name" value="Multidrug resistance-associated protein 1"/>
    <property type="match status" value="1"/>
</dbReference>
<dbReference type="Proteomes" id="UP000053424">
    <property type="component" value="Unassembled WGS sequence"/>
</dbReference>
<keyword evidence="7 11" id="KW-1133">Transmembrane helix</keyword>
<comment type="similarity">
    <text evidence="2">Belongs to the ABC transporter superfamily. ABCC family. Conjugate transporter (TC 3.A.1.208) subfamily.</text>
</comment>
<dbReference type="Gene3D" id="1.20.1560.10">
    <property type="entry name" value="ABC transporter type 1, transmembrane domain"/>
    <property type="match status" value="2"/>
</dbReference>
<dbReference type="PANTHER" id="PTHR24223:SF456">
    <property type="entry name" value="MULTIDRUG RESISTANCE-ASSOCIATED PROTEIN LETHAL(2)03659"/>
    <property type="match status" value="1"/>
</dbReference>
<dbReference type="CDD" id="cd18597">
    <property type="entry name" value="ABC_6TM_YOR1_D1_like"/>
    <property type="match status" value="1"/>
</dbReference>
<dbReference type="PROSITE" id="PS50893">
    <property type="entry name" value="ABC_TRANSPORTER_2"/>
    <property type="match status" value="2"/>
</dbReference>
<feature type="transmembrane region" description="Helical" evidence="11">
    <location>
        <begin position="327"/>
        <end position="345"/>
    </location>
</feature>
<evidence type="ECO:0000256" key="9">
    <source>
        <dbReference type="ARBA" id="ARBA00023136"/>
    </source>
</evidence>
<protein>
    <recommendedName>
        <fullName evidence="16">ABC transporter</fullName>
    </recommendedName>
</protein>
<gene>
    <name evidence="14" type="ORF">M413DRAFT_446865</name>
</gene>
<reference evidence="14 15" key="1">
    <citation type="submission" date="2014-04" db="EMBL/GenBank/DDBJ databases">
        <authorList>
            <consortium name="DOE Joint Genome Institute"/>
            <person name="Kuo A."/>
            <person name="Gay G."/>
            <person name="Dore J."/>
            <person name="Kohler A."/>
            <person name="Nagy L.G."/>
            <person name="Floudas D."/>
            <person name="Copeland A."/>
            <person name="Barry K.W."/>
            <person name="Cichocki N."/>
            <person name="Veneault-Fourrey C."/>
            <person name="LaButti K."/>
            <person name="Lindquist E.A."/>
            <person name="Lipzen A."/>
            <person name="Lundell T."/>
            <person name="Morin E."/>
            <person name="Murat C."/>
            <person name="Sun H."/>
            <person name="Tunlid A."/>
            <person name="Henrissat B."/>
            <person name="Grigoriev I.V."/>
            <person name="Hibbett D.S."/>
            <person name="Martin F."/>
            <person name="Nordberg H.P."/>
            <person name="Cantor M.N."/>
            <person name="Hua S.X."/>
        </authorList>
    </citation>
    <scope>NUCLEOTIDE SEQUENCE [LARGE SCALE GENOMIC DNA]</scope>
    <source>
        <strain evidence="15">h7</strain>
    </source>
</reference>
<evidence type="ECO:0000256" key="10">
    <source>
        <dbReference type="SAM" id="MobiDB-lite"/>
    </source>
</evidence>
<feature type="transmembrane region" description="Helical" evidence="11">
    <location>
        <begin position="404"/>
        <end position="427"/>
    </location>
</feature>
<name>A0A0C2YFV6_HEBCY</name>
<dbReference type="CDD" id="cd03244">
    <property type="entry name" value="ABCC_MRP_domain2"/>
    <property type="match status" value="1"/>
</dbReference>
<keyword evidence="5" id="KW-0547">Nucleotide-binding</keyword>
<evidence type="ECO:0000313" key="14">
    <source>
        <dbReference type="EMBL" id="KIM39957.1"/>
    </source>
</evidence>
<dbReference type="STRING" id="686832.A0A0C2YFV6"/>
<evidence type="ECO:0000256" key="2">
    <source>
        <dbReference type="ARBA" id="ARBA00009726"/>
    </source>
</evidence>
<evidence type="ECO:0000256" key="1">
    <source>
        <dbReference type="ARBA" id="ARBA00004141"/>
    </source>
</evidence>
<dbReference type="SMART" id="SM00382">
    <property type="entry name" value="AAA"/>
    <property type="match status" value="2"/>
</dbReference>
<dbReference type="GO" id="GO:0016887">
    <property type="term" value="F:ATP hydrolysis activity"/>
    <property type="evidence" value="ECO:0007669"/>
    <property type="project" value="InterPro"/>
</dbReference>
<dbReference type="PANTHER" id="PTHR24223">
    <property type="entry name" value="ATP-BINDING CASSETTE SUB-FAMILY C"/>
    <property type="match status" value="1"/>
</dbReference>
<feature type="domain" description="ABC transmembrane type-1" evidence="13">
    <location>
        <begin position="863"/>
        <end position="1134"/>
    </location>
</feature>
<feature type="transmembrane region" description="Helical" evidence="11">
    <location>
        <begin position="968"/>
        <end position="986"/>
    </location>
</feature>
<keyword evidence="4 11" id="KW-0812">Transmembrane</keyword>
<dbReference type="Pfam" id="PF00664">
    <property type="entry name" value="ABC_membrane"/>
    <property type="match status" value="2"/>
</dbReference>
<dbReference type="PROSITE" id="PS00211">
    <property type="entry name" value="ABC_TRANSPORTER_1"/>
    <property type="match status" value="2"/>
</dbReference>
<dbReference type="FunFam" id="1.20.1560.10:FF:000061">
    <property type="entry name" value="ATP-binding cassette transporter YOR1"/>
    <property type="match status" value="1"/>
</dbReference>
<evidence type="ECO:0000256" key="4">
    <source>
        <dbReference type="ARBA" id="ARBA00022692"/>
    </source>
</evidence>
<dbReference type="InterPro" id="IPR011527">
    <property type="entry name" value="ABC1_TM_dom"/>
</dbReference>
<reference evidence="15" key="2">
    <citation type="submission" date="2015-01" db="EMBL/GenBank/DDBJ databases">
        <title>Evolutionary Origins and Diversification of the Mycorrhizal Mutualists.</title>
        <authorList>
            <consortium name="DOE Joint Genome Institute"/>
            <consortium name="Mycorrhizal Genomics Consortium"/>
            <person name="Kohler A."/>
            <person name="Kuo A."/>
            <person name="Nagy L.G."/>
            <person name="Floudas D."/>
            <person name="Copeland A."/>
            <person name="Barry K.W."/>
            <person name="Cichocki N."/>
            <person name="Veneault-Fourrey C."/>
            <person name="LaButti K."/>
            <person name="Lindquist E.A."/>
            <person name="Lipzen A."/>
            <person name="Lundell T."/>
            <person name="Morin E."/>
            <person name="Murat C."/>
            <person name="Riley R."/>
            <person name="Ohm R."/>
            <person name="Sun H."/>
            <person name="Tunlid A."/>
            <person name="Henrissat B."/>
            <person name="Grigoriev I.V."/>
            <person name="Hibbett D.S."/>
            <person name="Martin F."/>
        </authorList>
    </citation>
    <scope>NUCLEOTIDE SEQUENCE [LARGE SCALE GENOMIC DNA]</scope>
    <source>
        <strain evidence="15">h7</strain>
    </source>
</reference>
<feature type="transmembrane region" description="Helical" evidence="11">
    <location>
        <begin position="1083"/>
        <end position="1103"/>
    </location>
</feature>
<dbReference type="SUPFAM" id="SSF52540">
    <property type="entry name" value="P-loop containing nucleoside triphosphate hydrolases"/>
    <property type="match status" value="2"/>
</dbReference>
<dbReference type="InterPro" id="IPR003593">
    <property type="entry name" value="AAA+_ATPase"/>
</dbReference>
<dbReference type="OrthoDB" id="6500128at2759"/>
<organism evidence="14 15">
    <name type="scientific">Hebeloma cylindrosporum</name>
    <dbReference type="NCBI Taxonomy" id="76867"/>
    <lineage>
        <taxon>Eukaryota</taxon>
        <taxon>Fungi</taxon>
        <taxon>Dikarya</taxon>
        <taxon>Basidiomycota</taxon>
        <taxon>Agaricomycotina</taxon>
        <taxon>Agaricomycetes</taxon>
        <taxon>Agaricomycetidae</taxon>
        <taxon>Agaricales</taxon>
        <taxon>Agaricineae</taxon>
        <taxon>Hymenogastraceae</taxon>
        <taxon>Hebeloma</taxon>
    </lineage>
</organism>
<evidence type="ECO:0000259" key="13">
    <source>
        <dbReference type="PROSITE" id="PS50929"/>
    </source>
</evidence>
<feature type="transmembrane region" description="Helical" evidence="11">
    <location>
        <begin position="297"/>
        <end position="321"/>
    </location>
</feature>
<dbReference type="InterPro" id="IPR027417">
    <property type="entry name" value="P-loop_NTPase"/>
</dbReference>
<keyword evidence="9 11" id="KW-0472">Membrane</keyword>
<evidence type="ECO:0000259" key="12">
    <source>
        <dbReference type="PROSITE" id="PS50893"/>
    </source>
</evidence>
<evidence type="ECO:0000256" key="3">
    <source>
        <dbReference type="ARBA" id="ARBA00022448"/>
    </source>
</evidence>
<dbReference type="InterPro" id="IPR050173">
    <property type="entry name" value="ABC_transporter_C-like"/>
</dbReference>
<keyword evidence="15" id="KW-1185">Reference proteome</keyword>
<evidence type="ECO:0008006" key="16">
    <source>
        <dbReference type="Google" id="ProtNLM"/>
    </source>
</evidence>
<feature type="transmembrane region" description="Helical" evidence="11">
    <location>
        <begin position="221"/>
        <end position="247"/>
    </location>
</feature>
<keyword evidence="3" id="KW-0813">Transport</keyword>